<protein>
    <recommendedName>
        <fullName evidence="5">Trissin</fullName>
    </recommendedName>
</protein>
<keyword evidence="4" id="KW-1185">Reference proteome</keyword>
<name>A0ABP1S247_9HEXA</name>
<reference evidence="3 4" key="1">
    <citation type="submission" date="2024-08" db="EMBL/GenBank/DDBJ databases">
        <authorList>
            <person name="Cucini C."/>
            <person name="Frati F."/>
        </authorList>
    </citation>
    <scope>NUCLEOTIDE SEQUENCE [LARGE SCALE GENOMIC DNA]</scope>
</reference>
<organism evidence="3 4">
    <name type="scientific">Orchesella dallaii</name>
    <dbReference type="NCBI Taxonomy" id="48710"/>
    <lineage>
        <taxon>Eukaryota</taxon>
        <taxon>Metazoa</taxon>
        <taxon>Ecdysozoa</taxon>
        <taxon>Arthropoda</taxon>
        <taxon>Hexapoda</taxon>
        <taxon>Collembola</taxon>
        <taxon>Entomobryomorpha</taxon>
        <taxon>Entomobryoidea</taxon>
        <taxon>Orchesellidae</taxon>
        <taxon>Orchesellinae</taxon>
        <taxon>Orchesella</taxon>
    </lineage>
</organism>
<feature type="signal peptide" evidence="2">
    <location>
        <begin position="1"/>
        <end position="27"/>
    </location>
</feature>
<proteinExistence type="predicted"/>
<dbReference type="EMBL" id="CAXLJM020000148">
    <property type="protein sequence ID" value="CAL8141987.1"/>
    <property type="molecule type" value="Genomic_DNA"/>
</dbReference>
<evidence type="ECO:0000256" key="1">
    <source>
        <dbReference type="SAM" id="MobiDB-lite"/>
    </source>
</evidence>
<evidence type="ECO:0000313" key="3">
    <source>
        <dbReference type="EMBL" id="CAL8141987.1"/>
    </source>
</evidence>
<feature type="region of interest" description="Disordered" evidence="1">
    <location>
        <begin position="75"/>
        <end position="102"/>
    </location>
</feature>
<evidence type="ECO:0000313" key="4">
    <source>
        <dbReference type="Proteomes" id="UP001642540"/>
    </source>
</evidence>
<keyword evidence="2" id="KW-0732">Signal</keyword>
<dbReference type="Proteomes" id="UP001642540">
    <property type="component" value="Unassembled WGS sequence"/>
</dbReference>
<evidence type="ECO:0008006" key="5">
    <source>
        <dbReference type="Google" id="ProtNLM"/>
    </source>
</evidence>
<feature type="chain" id="PRO_5046885722" description="Trissin" evidence="2">
    <location>
        <begin position="28"/>
        <end position="172"/>
    </location>
</feature>
<feature type="compositionally biased region" description="Polar residues" evidence="1">
    <location>
        <begin position="87"/>
        <end position="102"/>
    </location>
</feature>
<accession>A0ABP1S247</accession>
<gene>
    <name evidence="3" type="ORF">ODALV1_LOCUS28916</name>
</gene>
<comment type="caution">
    <text evidence="3">The sequence shown here is derived from an EMBL/GenBank/DDBJ whole genome shotgun (WGS) entry which is preliminary data.</text>
</comment>
<evidence type="ECO:0000256" key="2">
    <source>
        <dbReference type="SAM" id="SignalP"/>
    </source>
</evidence>
<sequence length="172" mass="18871">MTAVSQFRLASPFFLFFFAAAITIVYTSQDHDVPSSVDGLRCNSCGTECSVMCGSRNFRACCYNYIKKRSIPWQSGGVDSEDENQGLKASSPVSDLKSTTGGLSNAAKAGPILIKHEAGNGKHLFRRYVPDIGDSLEDGELLYPLSLRDLMTSMIRSWNLIENKKTGRNGVF</sequence>